<dbReference type="PROSITE" id="PS51063">
    <property type="entry name" value="HTH_CRP_2"/>
    <property type="match status" value="1"/>
</dbReference>
<keyword evidence="2" id="KW-0238">DNA-binding</keyword>
<organism evidence="5 6">
    <name type="scientific">Variovorax robiniae</name>
    <dbReference type="NCBI Taxonomy" id="1836199"/>
    <lineage>
        <taxon>Bacteria</taxon>
        <taxon>Pseudomonadati</taxon>
        <taxon>Pseudomonadota</taxon>
        <taxon>Betaproteobacteria</taxon>
        <taxon>Burkholderiales</taxon>
        <taxon>Comamonadaceae</taxon>
        <taxon>Variovorax</taxon>
    </lineage>
</organism>
<dbReference type="PANTHER" id="PTHR24567:SF74">
    <property type="entry name" value="HTH-TYPE TRANSCRIPTIONAL REGULATOR ARCR"/>
    <property type="match status" value="1"/>
</dbReference>
<accession>A0ABU8X3B4</accession>
<dbReference type="PANTHER" id="PTHR24567">
    <property type="entry name" value="CRP FAMILY TRANSCRIPTIONAL REGULATORY PROTEIN"/>
    <property type="match status" value="1"/>
</dbReference>
<proteinExistence type="predicted"/>
<dbReference type="InterPro" id="IPR012318">
    <property type="entry name" value="HTH_CRP"/>
</dbReference>
<evidence type="ECO:0000256" key="3">
    <source>
        <dbReference type="ARBA" id="ARBA00023163"/>
    </source>
</evidence>
<gene>
    <name evidence="5" type="ORF">WKW79_03320</name>
</gene>
<dbReference type="Pfam" id="PF13545">
    <property type="entry name" value="HTH_Crp_2"/>
    <property type="match status" value="1"/>
</dbReference>
<dbReference type="Gene3D" id="2.60.120.10">
    <property type="entry name" value="Jelly Rolls"/>
    <property type="match status" value="1"/>
</dbReference>
<dbReference type="InterPro" id="IPR036390">
    <property type="entry name" value="WH_DNA-bd_sf"/>
</dbReference>
<feature type="domain" description="HTH crp-type" evidence="4">
    <location>
        <begin position="158"/>
        <end position="231"/>
    </location>
</feature>
<dbReference type="CDD" id="cd00038">
    <property type="entry name" value="CAP_ED"/>
    <property type="match status" value="1"/>
</dbReference>
<evidence type="ECO:0000259" key="4">
    <source>
        <dbReference type="PROSITE" id="PS51063"/>
    </source>
</evidence>
<dbReference type="SMART" id="SM00419">
    <property type="entry name" value="HTH_CRP"/>
    <property type="match status" value="1"/>
</dbReference>
<keyword evidence="6" id="KW-1185">Reference proteome</keyword>
<name>A0ABU8X3B4_9BURK</name>
<sequence>MKTDFESRGAYRVLARRLLERAEGFDQCTAPTIDALLEDAGIARLKKNEVLMRRGEPCDCLVMLVEGALESSIASGKGRRHLLTFILPGMLVGIIPCVDGGGVVHDTVAHIPSVVLKIPAEVVRRQRAIDPMLHIAFEVQLASRSRRLYDKVADGMLHSLRERLAQQLVEFVESFGLQRGKEWTIALRLPQSDLADLLGAARQSVNNELRGLEDGGLIRIEHSHIDVLDLGQLRAECSSMTCGP</sequence>
<dbReference type="Pfam" id="PF00027">
    <property type="entry name" value="cNMP_binding"/>
    <property type="match status" value="1"/>
</dbReference>
<dbReference type="SUPFAM" id="SSF51206">
    <property type="entry name" value="cAMP-binding domain-like"/>
    <property type="match status" value="1"/>
</dbReference>
<dbReference type="InterPro" id="IPR018490">
    <property type="entry name" value="cNMP-bd_dom_sf"/>
</dbReference>
<evidence type="ECO:0000313" key="6">
    <source>
        <dbReference type="Proteomes" id="UP001367030"/>
    </source>
</evidence>
<keyword evidence="3" id="KW-0804">Transcription</keyword>
<keyword evidence="1" id="KW-0805">Transcription regulation</keyword>
<dbReference type="InterPro" id="IPR050397">
    <property type="entry name" value="Env_Response_Regulators"/>
</dbReference>
<dbReference type="Proteomes" id="UP001367030">
    <property type="component" value="Unassembled WGS sequence"/>
</dbReference>
<dbReference type="SUPFAM" id="SSF46785">
    <property type="entry name" value="Winged helix' DNA-binding domain"/>
    <property type="match status" value="1"/>
</dbReference>
<dbReference type="InterPro" id="IPR014710">
    <property type="entry name" value="RmlC-like_jellyroll"/>
</dbReference>
<reference evidence="5 6" key="1">
    <citation type="submission" date="2024-03" db="EMBL/GenBank/DDBJ databases">
        <title>Novel species of the genus Variovorax.</title>
        <authorList>
            <person name="Liu Q."/>
            <person name="Xin Y.-H."/>
        </authorList>
    </citation>
    <scope>NUCLEOTIDE SEQUENCE [LARGE SCALE GENOMIC DNA]</scope>
    <source>
        <strain evidence="5 6">KACC 18901</strain>
    </source>
</reference>
<protein>
    <submittedName>
        <fullName evidence="5">Crp/Fnr family transcriptional regulator</fullName>
    </submittedName>
</protein>
<dbReference type="Gene3D" id="1.10.10.10">
    <property type="entry name" value="Winged helix-like DNA-binding domain superfamily/Winged helix DNA-binding domain"/>
    <property type="match status" value="1"/>
</dbReference>
<comment type="caution">
    <text evidence="5">The sequence shown here is derived from an EMBL/GenBank/DDBJ whole genome shotgun (WGS) entry which is preliminary data.</text>
</comment>
<evidence type="ECO:0000313" key="5">
    <source>
        <dbReference type="EMBL" id="MEJ8853580.1"/>
    </source>
</evidence>
<dbReference type="InterPro" id="IPR036388">
    <property type="entry name" value="WH-like_DNA-bd_sf"/>
</dbReference>
<dbReference type="EMBL" id="JBBKZS010000001">
    <property type="protein sequence ID" value="MEJ8853580.1"/>
    <property type="molecule type" value="Genomic_DNA"/>
</dbReference>
<evidence type="ECO:0000256" key="2">
    <source>
        <dbReference type="ARBA" id="ARBA00023125"/>
    </source>
</evidence>
<evidence type="ECO:0000256" key="1">
    <source>
        <dbReference type="ARBA" id="ARBA00023015"/>
    </source>
</evidence>
<dbReference type="RefSeq" id="WP_340333663.1">
    <property type="nucleotide sequence ID" value="NZ_JBBKZS010000001.1"/>
</dbReference>
<dbReference type="InterPro" id="IPR000595">
    <property type="entry name" value="cNMP-bd_dom"/>
</dbReference>